<dbReference type="InterPro" id="IPR038584">
    <property type="entry name" value="Ribosomal_bL33_sf"/>
</dbReference>
<dbReference type="AlphaFoldDB" id="E6LCT4"/>
<dbReference type="STRING" id="888064.HMPREF9088_0174"/>
<reference evidence="6 7" key="1">
    <citation type="submission" date="2010-12" db="EMBL/GenBank/DDBJ databases">
        <authorList>
            <person name="Muzny D."/>
            <person name="Qin X."/>
            <person name="Deng J."/>
            <person name="Jiang H."/>
            <person name="Liu Y."/>
            <person name="Qu J."/>
            <person name="Song X.-Z."/>
            <person name="Zhang L."/>
            <person name="Thornton R."/>
            <person name="Coyle M."/>
            <person name="Francisco L."/>
            <person name="Jackson L."/>
            <person name="Javaid M."/>
            <person name="Korchina V."/>
            <person name="Kovar C."/>
            <person name="Mata R."/>
            <person name="Mathew T."/>
            <person name="Ngo R."/>
            <person name="Nguyen L."/>
            <person name="Nguyen N."/>
            <person name="Okwuonu G."/>
            <person name="Ongeri F."/>
            <person name="Pham C."/>
            <person name="Simmons D."/>
            <person name="Wilczek-Boney K."/>
            <person name="Hale W."/>
            <person name="Jakkamsetti A."/>
            <person name="Pham P."/>
            <person name="Ruth R."/>
            <person name="San Lucas F."/>
            <person name="Warren J."/>
            <person name="Zhang J."/>
            <person name="Zhao Z."/>
            <person name="Zhou C."/>
            <person name="Zhu D."/>
            <person name="Lee S."/>
            <person name="Bess C."/>
            <person name="Blankenburg K."/>
            <person name="Forbes L."/>
            <person name="Fu Q."/>
            <person name="Gubbala S."/>
            <person name="Hirani K."/>
            <person name="Jayaseelan J.C."/>
            <person name="Lara F."/>
            <person name="Munidasa M."/>
            <person name="Palculict T."/>
            <person name="Patil S."/>
            <person name="Pu L.-L."/>
            <person name="Saada N."/>
            <person name="Tang L."/>
            <person name="Weissenberger G."/>
            <person name="Zhu Y."/>
            <person name="Hemphill L."/>
            <person name="Shang Y."/>
            <person name="Youmans B."/>
            <person name="Ayvaz T."/>
            <person name="Ross M."/>
            <person name="Santibanez J."/>
            <person name="Aqrawi P."/>
            <person name="Gross S."/>
            <person name="Joshi V."/>
            <person name="Fowler G."/>
            <person name="Nazareth L."/>
            <person name="Reid J."/>
            <person name="Worley K."/>
            <person name="Petrosino J."/>
            <person name="Highlander S."/>
            <person name="Gibbs R."/>
        </authorList>
    </citation>
    <scope>NUCLEOTIDE SEQUENCE [LARGE SCALE GENOMIC DNA]</scope>
    <source>
        <strain evidence="7">DSM 15952 / CCUG 50447 / LMG 22039 / TP 1.5</strain>
    </source>
</reference>
<dbReference type="GO" id="GO:0006412">
    <property type="term" value="P:translation"/>
    <property type="evidence" value="ECO:0007669"/>
    <property type="project" value="UniProtKB-UniRule"/>
</dbReference>
<dbReference type="NCBIfam" id="TIGR01023">
    <property type="entry name" value="rpmG_bact"/>
    <property type="match status" value="1"/>
</dbReference>
<protein>
    <recommendedName>
        <fullName evidence="4 5">Large ribosomal subunit protein bL33</fullName>
    </recommendedName>
</protein>
<dbReference type="eggNOG" id="COG0267">
    <property type="taxonomic scope" value="Bacteria"/>
</dbReference>
<organism evidence="6 7">
    <name type="scientific">Enterococcus italicus (strain DSM 15952 / CCUG 50447 / LMG 22039 / TP 1.5)</name>
    <dbReference type="NCBI Taxonomy" id="888064"/>
    <lineage>
        <taxon>Bacteria</taxon>
        <taxon>Bacillati</taxon>
        <taxon>Bacillota</taxon>
        <taxon>Bacilli</taxon>
        <taxon>Lactobacillales</taxon>
        <taxon>Enterococcaceae</taxon>
        <taxon>Enterococcus</taxon>
    </lineage>
</organism>
<accession>E6LCT4</accession>
<dbReference type="GO" id="GO:0003735">
    <property type="term" value="F:structural constituent of ribosome"/>
    <property type="evidence" value="ECO:0007669"/>
    <property type="project" value="InterPro"/>
</dbReference>
<dbReference type="GO" id="GO:1990904">
    <property type="term" value="C:ribonucleoprotein complex"/>
    <property type="evidence" value="ECO:0007669"/>
    <property type="project" value="UniProtKB-KW"/>
</dbReference>
<sequence length="76" mass="8701">MKCRLTEIGKNAIFTWWNEKRAGGKFMATKKAALACSVCGSRNYSKSVSEGKKGTRLEINKFCKYCNQYTIHRETK</sequence>
<dbReference type="Pfam" id="PF00471">
    <property type="entry name" value="Ribosomal_L33"/>
    <property type="match status" value="1"/>
</dbReference>
<evidence type="ECO:0000256" key="5">
    <source>
        <dbReference type="HAMAP-Rule" id="MF_00294"/>
    </source>
</evidence>
<evidence type="ECO:0000313" key="7">
    <source>
        <dbReference type="Proteomes" id="UP000010296"/>
    </source>
</evidence>
<dbReference type="Proteomes" id="UP000010296">
    <property type="component" value="Unassembled WGS sequence"/>
</dbReference>
<dbReference type="SUPFAM" id="SSF57829">
    <property type="entry name" value="Zn-binding ribosomal proteins"/>
    <property type="match status" value="1"/>
</dbReference>
<evidence type="ECO:0000256" key="3">
    <source>
        <dbReference type="ARBA" id="ARBA00023274"/>
    </source>
</evidence>
<gene>
    <name evidence="5 6" type="primary">rpmG</name>
    <name evidence="6" type="ORF">HMPREF9088_0174</name>
</gene>
<keyword evidence="2 5" id="KW-0689">Ribosomal protein</keyword>
<dbReference type="NCBIfam" id="NF001764">
    <property type="entry name" value="PRK00504.1"/>
    <property type="match status" value="1"/>
</dbReference>
<proteinExistence type="inferred from homology"/>
<comment type="similarity">
    <text evidence="1 5">Belongs to the bacterial ribosomal protein bL33 family.</text>
</comment>
<dbReference type="HOGENOM" id="CLU_190949_0_0_9"/>
<dbReference type="GO" id="GO:0005737">
    <property type="term" value="C:cytoplasm"/>
    <property type="evidence" value="ECO:0007669"/>
    <property type="project" value="UniProtKB-ARBA"/>
</dbReference>
<evidence type="ECO:0000256" key="1">
    <source>
        <dbReference type="ARBA" id="ARBA00007596"/>
    </source>
</evidence>
<dbReference type="Gene3D" id="2.20.28.120">
    <property type="entry name" value="Ribosomal protein L33"/>
    <property type="match status" value="1"/>
</dbReference>
<evidence type="ECO:0000313" key="6">
    <source>
        <dbReference type="EMBL" id="EFU74944.1"/>
    </source>
</evidence>
<comment type="caution">
    <text evidence="6">The sequence shown here is derived from an EMBL/GenBank/DDBJ whole genome shotgun (WGS) entry which is preliminary data.</text>
</comment>
<dbReference type="InterPro" id="IPR001705">
    <property type="entry name" value="Ribosomal_bL33"/>
</dbReference>
<dbReference type="EMBL" id="AEPV01000004">
    <property type="protein sequence ID" value="EFU74944.1"/>
    <property type="molecule type" value="Genomic_DNA"/>
</dbReference>
<dbReference type="InterPro" id="IPR011332">
    <property type="entry name" value="Ribosomal_zn-bd"/>
</dbReference>
<dbReference type="GO" id="GO:0005840">
    <property type="term" value="C:ribosome"/>
    <property type="evidence" value="ECO:0007669"/>
    <property type="project" value="UniProtKB-KW"/>
</dbReference>
<evidence type="ECO:0000256" key="2">
    <source>
        <dbReference type="ARBA" id="ARBA00022980"/>
    </source>
</evidence>
<dbReference type="HAMAP" id="MF_00294">
    <property type="entry name" value="Ribosomal_bL33"/>
    <property type="match status" value="1"/>
</dbReference>
<keyword evidence="3 5" id="KW-0687">Ribonucleoprotein</keyword>
<evidence type="ECO:0000256" key="4">
    <source>
        <dbReference type="ARBA" id="ARBA00035176"/>
    </source>
</evidence>
<keyword evidence="7" id="KW-1185">Reference proteome</keyword>
<name>E6LCT4_ENTI1</name>